<comment type="caution">
    <text evidence="4">The sequence shown here is derived from an EMBL/GenBank/DDBJ whole genome shotgun (WGS) entry which is preliminary data.</text>
</comment>
<reference evidence="4 5" key="1">
    <citation type="submission" date="2018-07" db="EMBL/GenBank/DDBJ databases">
        <title>Dyella tabacisoli L4-6T, whole genome shotgun sequence.</title>
        <authorList>
            <person name="Zhou X.-K."/>
            <person name="Li W.-J."/>
            <person name="Duan Y.-Q."/>
        </authorList>
    </citation>
    <scope>NUCLEOTIDE SEQUENCE [LARGE SCALE GENOMIC DNA]</scope>
    <source>
        <strain evidence="4 5">L4-6</strain>
    </source>
</reference>
<keyword evidence="1 2" id="KW-0732">Signal</keyword>
<evidence type="ECO:0000256" key="1">
    <source>
        <dbReference type="ARBA" id="ARBA00022729"/>
    </source>
</evidence>
<accession>A0A369UKF9</accession>
<feature type="signal peptide" evidence="2">
    <location>
        <begin position="1"/>
        <end position="23"/>
    </location>
</feature>
<dbReference type="Gene3D" id="2.40.160.20">
    <property type="match status" value="1"/>
</dbReference>
<evidence type="ECO:0000259" key="3">
    <source>
        <dbReference type="Pfam" id="PF13505"/>
    </source>
</evidence>
<protein>
    <submittedName>
        <fullName evidence="4">Autotransporter subunit beta</fullName>
    </submittedName>
</protein>
<dbReference type="Proteomes" id="UP000253782">
    <property type="component" value="Unassembled WGS sequence"/>
</dbReference>
<sequence>MTKRILMAALAVALAAAATTSFAADTIDGSFFVNGNLGQSEYRASRHDWSDRSDTAAAVRFGYTWYNTVDFGVEGGYVDLGKLTNKYDALFYNVSQSVKVKGFLLGANGKYRFAGDWYVSAHGGWFGSKTDFQTRVNFPNAGASSYSTNDTGNGWYAGVGAGYDFTPNFSLGVNYDNYHAKSNVRIGNVSQDITGNVGMYSVFAEYRFR</sequence>
<dbReference type="Pfam" id="PF13505">
    <property type="entry name" value="OMP_b-brl"/>
    <property type="match status" value="1"/>
</dbReference>
<organism evidence="4 5">
    <name type="scientific">Dyella tabacisoli</name>
    <dbReference type="NCBI Taxonomy" id="2282381"/>
    <lineage>
        <taxon>Bacteria</taxon>
        <taxon>Pseudomonadati</taxon>
        <taxon>Pseudomonadota</taxon>
        <taxon>Gammaproteobacteria</taxon>
        <taxon>Lysobacterales</taxon>
        <taxon>Rhodanobacteraceae</taxon>
        <taxon>Dyella</taxon>
    </lineage>
</organism>
<evidence type="ECO:0000313" key="4">
    <source>
        <dbReference type="EMBL" id="RDD80080.1"/>
    </source>
</evidence>
<dbReference type="RefSeq" id="WP_114847227.1">
    <property type="nucleotide sequence ID" value="NZ_JBHSPE010000025.1"/>
</dbReference>
<feature type="chain" id="PRO_5016686662" evidence="2">
    <location>
        <begin position="24"/>
        <end position="209"/>
    </location>
</feature>
<dbReference type="InterPro" id="IPR027385">
    <property type="entry name" value="Beta-barrel_OMP"/>
</dbReference>
<gene>
    <name evidence="4" type="ORF">DVJ77_19645</name>
</gene>
<evidence type="ECO:0000313" key="5">
    <source>
        <dbReference type="Proteomes" id="UP000253782"/>
    </source>
</evidence>
<dbReference type="AlphaFoldDB" id="A0A369UKF9"/>
<name>A0A369UKF9_9GAMM</name>
<dbReference type="SUPFAM" id="SSF56925">
    <property type="entry name" value="OMPA-like"/>
    <property type="match status" value="1"/>
</dbReference>
<dbReference type="InterPro" id="IPR011250">
    <property type="entry name" value="OMP/PagP_B-barrel"/>
</dbReference>
<dbReference type="EMBL" id="QQAH01000022">
    <property type="protein sequence ID" value="RDD80080.1"/>
    <property type="molecule type" value="Genomic_DNA"/>
</dbReference>
<feature type="domain" description="Outer membrane protein beta-barrel" evidence="3">
    <location>
        <begin position="11"/>
        <end position="208"/>
    </location>
</feature>
<evidence type="ECO:0000256" key="2">
    <source>
        <dbReference type="SAM" id="SignalP"/>
    </source>
</evidence>
<keyword evidence="5" id="KW-1185">Reference proteome</keyword>
<proteinExistence type="predicted"/>
<dbReference type="OrthoDB" id="5735897at2"/>